<organism evidence="1 2">
    <name type="scientific">Alcanivorax sediminis</name>
    <dbReference type="NCBI Taxonomy" id="2663008"/>
    <lineage>
        <taxon>Bacteria</taxon>
        <taxon>Pseudomonadati</taxon>
        <taxon>Pseudomonadota</taxon>
        <taxon>Gammaproteobacteria</taxon>
        <taxon>Oceanospirillales</taxon>
        <taxon>Alcanivoracaceae</taxon>
        <taxon>Alcanivorax</taxon>
    </lineage>
</organism>
<evidence type="ECO:0000313" key="2">
    <source>
        <dbReference type="Proteomes" id="UP000469421"/>
    </source>
</evidence>
<dbReference type="Pfam" id="PF03583">
    <property type="entry name" value="LIP"/>
    <property type="match status" value="1"/>
</dbReference>
<sequence length="420" mass="44482">MVLLCVPCLARGRGARERGFGPALRSFILAGFVMAFPCNSTAAATLDDSFYVPPVPLPAGSPGDIIRWRSAQAGPPSARALAEAWQLMYLSTDGLGNPMAVSGTLLVPKGLPTQGMPIIAIAPGTAGPAFRCAPSRMINKGAYYEQPAINDMLASGYAVAVTDYVGYHPEPSTTYIIGRSMGAAVLDIVRAAQRMPAVSLSSNAPVMFRGYSQGGAAAMWAGQMIDSYAPELDLRGVVAGGVPANLAQVALPLNGQEGFGVLLYALLGQDNLYPELSLDPYLNASGKQAVEDMVSDMCILELLQDFQGLSLADVTDINPLTGPRLERIAENQLGNGTINVPVYQYHEMEDGLVAFGQAKDLRNLYCAKGVELTWVPMDTQGSSGVIRHINLVYRGNPGVNQFLEQVLSGTSPQPNCAETP</sequence>
<dbReference type="GO" id="GO:0004806">
    <property type="term" value="F:triacylglycerol lipase activity"/>
    <property type="evidence" value="ECO:0007669"/>
    <property type="project" value="InterPro"/>
</dbReference>
<accession>A0A6N7LTN1</accession>
<keyword evidence="2" id="KW-1185">Reference proteome</keyword>
<dbReference type="Gene3D" id="3.40.50.1820">
    <property type="entry name" value="alpha/beta hydrolase"/>
    <property type="match status" value="1"/>
</dbReference>
<dbReference type="PIRSF" id="PIRSF029171">
    <property type="entry name" value="Esterase_LipA"/>
    <property type="match status" value="1"/>
</dbReference>
<dbReference type="InterPro" id="IPR005152">
    <property type="entry name" value="Lipase_secreted"/>
</dbReference>
<protein>
    <submittedName>
        <fullName evidence="1">Lipase</fullName>
    </submittedName>
</protein>
<evidence type="ECO:0000313" key="1">
    <source>
        <dbReference type="EMBL" id="MQX53703.1"/>
    </source>
</evidence>
<dbReference type="PANTHER" id="PTHR34853">
    <property type="match status" value="1"/>
</dbReference>
<dbReference type="EMBL" id="WIRE01000001">
    <property type="protein sequence ID" value="MQX53703.1"/>
    <property type="molecule type" value="Genomic_DNA"/>
</dbReference>
<dbReference type="InterPro" id="IPR029058">
    <property type="entry name" value="AB_hydrolase_fold"/>
</dbReference>
<dbReference type="AlphaFoldDB" id="A0A6N7LTN1"/>
<comment type="caution">
    <text evidence="1">The sequence shown here is derived from an EMBL/GenBank/DDBJ whole genome shotgun (WGS) entry which is preliminary data.</text>
</comment>
<dbReference type="Proteomes" id="UP000469421">
    <property type="component" value="Unassembled WGS sequence"/>
</dbReference>
<dbReference type="Gene3D" id="1.10.260.130">
    <property type="match status" value="1"/>
</dbReference>
<dbReference type="SUPFAM" id="SSF53474">
    <property type="entry name" value="alpha/beta-Hydrolases"/>
    <property type="match status" value="1"/>
</dbReference>
<dbReference type="GO" id="GO:0016042">
    <property type="term" value="P:lipid catabolic process"/>
    <property type="evidence" value="ECO:0007669"/>
    <property type="project" value="InterPro"/>
</dbReference>
<reference evidence="1 2" key="1">
    <citation type="submission" date="2019-10" db="EMBL/GenBank/DDBJ databases">
        <title>Alcanivorax sp.PA15-N-34 draft genome sequence.</title>
        <authorList>
            <person name="Liao X."/>
            <person name="Shao Z."/>
        </authorList>
    </citation>
    <scope>NUCLEOTIDE SEQUENCE [LARGE SCALE GENOMIC DNA]</scope>
    <source>
        <strain evidence="1 2">PA15-N-34</strain>
    </source>
</reference>
<dbReference type="PANTHER" id="PTHR34853:SF1">
    <property type="entry name" value="LIPASE 5"/>
    <property type="match status" value="1"/>
</dbReference>
<name>A0A6N7LTN1_9GAMM</name>
<gene>
    <name evidence="1" type="ORF">GFN93_10610</name>
</gene>
<proteinExistence type="predicted"/>